<accession>A0ACC2MMB2</accession>
<comment type="caution">
    <text evidence="1">The sequence shown here is derived from an EMBL/GenBank/DDBJ whole genome shotgun (WGS) entry which is preliminary data.</text>
</comment>
<name>A0ACC2MMB2_PERAE</name>
<evidence type="ECO:0000313" key="1">
    <source>
        <dbReference type="EMBL" id="KAJ8646902.1"/>
    </source>
</evidence>
<keyword evidence="2" id="KW-1185">Reference proteome</keyword>
<evidence type="ECO:0000313" key="2">
    <source>
        <dbReference type="Proteomes" id="UP001234297"/>
    </source>
</evidence>
<sequence length="326" mass="34163">MYSSFGVATALVLALLFVGSNGQLSATFYSSTCPNVSSIVRGVVENALSSDARAGASLIRLHFHDCFVDGCDGSILLDNTDSIQSEKDAFPNTGLNGLPIVDDIKTAVENVCPGVVSCADILAIASEASVTLAGGSSWSVLLGRRDSTTANRAGANSAIPRANDGLSIITTKFSDVGLDTTDLVALSGAHTFGRARCATFSDRLYNFSASGNPDSSLDTSYRSTLQQTCPQGGNQNTLANLDPTTPNGFDNSYFSNLENNRGLLQSDQELFSTNGSDTVNIVSRFSSSQTAFFDSFASSMVKMGNISPLTGSDGQIRSDCRRVNGS</sequence>
<reference evidence="1 2" key="1">
    <citation type="journal article" date="2022" name="Hortic Res">
        <title>A haplotype resolved chromosomal level avocado genome allows analysis of novel avocado genes.</title>
        <authorList>
            <person name="Nath O."/>
            <person name="Fletcher S.J."/>
            <person name="Hayward A."/>
            <person name="Shaw L.M."/>
            <person name="Masouleh A.K."/>
            <person name="Furtado A."/>
            <person name="Henry R.J."/>
            <person name="Mitter N."/>
        </authorList>
    </citation>
    <scope>NUCLEOTIDE SEQUENCE [LARGE SCALE GENOMIC DNA]</scope>
    <source>
        <strain evidence="2">cv. Hass</strain>
    </source>
</reference>
<gene>
    <name evidence="1" type="ORF">MRB53_008650</name>
</gene>
<protein>
    <submittedName>
        <fullName evidence="1">Uncharacterized protein</fullName>
    </submittedName>
</protein>
<dbReference type="Proteomes" id="UP001234297">
    <property type="component" value="Chromosome 2"/>
</dbReference>
<organism evidence="1 2">
    <name type="scientific">Persea americana</name>
    <name type="common">Avocado</name>
    <dbReference type="NCBI Taxonomy" id="3435"/>
    <lineage>
        <taxon>Eukaryota</taxon>
        <taxon>Viridiplantae</taxon>
        <taxon>Streptophyta</taxon>
        <taxon>Embryophyta</taxon>
        <taxon>Tracheophyta</taxon>
        <taxon>Spermatophyta</taxon>
        <taxon>Magnoliopsida</taxon>
        <taxon>Magnoliidae</taxon>
        <taxon>Laurales</taxon>
        <taxon>Lauraceae</taxon>
        <taxon>Persea</taxon>
    </lineage>
</organism>
<dbReference type="EMBL" id="CM056810">
    <property type="protein sequence ID" value="KAJ8646902.1"/>
    <property type="molecule type" value="Genomic_DNA"/>
</dbReference>
<proteinExistence type="predicted"/>